<feature type="transmembrane region" description="Helical" evidence="1">
    <location>
        <begin position="6"/>
        <end position="22"/>
    </location>
</feature>
<dbReference type="Proteomes" id="UP001493487">
    <property type="component" value="Unassembled WGS sequence"/>
</dbReference>
<dbReference type="EMBL" id="JASKHM010000013">
    <property type="protein sequence ID" value="MEQ4484935.1"/>
    <property type="molecule type" value="Genomic_DNA"/>
</dbReference>
<evidence type="ECO:0000256" key="1">
    <source>
        <dbReference type="SAM" id="Phobius"/>
    </source>
</evidence>
<evidence type="ECO:0008006" key="4">
    <source>
        <dbReference type="Google" id="ProtNLM"/>
    </source>
</evidence>
<comment type="caution">
    <text evidence="2">The sequence shown here is derived from an EMBL/GenBank/DDBJ whole genome shotgun (WGS) entry which is preliminary data.</text>
</comment>
<keyword evidence="3" id="KW-1185">Reference proteome</keyword>
<reference evidence="2 3" key="1">
    <citation type="journal article" date="2023" name="Genome Announc.">
        <title>Pan-Genome Analyses of the Genus Cohnella and Proposal of the Novel Species Cohnella silvisoli sp. nov., Isolated from Forest Soil.</title>
        <authorList>
            <person name="Wang C."/>
            <person name="Mao L."/>
            <person name="Bao G."/>
            <person name="Zhu H."/>
        </authorList>
    </citation>
    <scope>NUCLEOTIDE SEQUENCE [LARGE SCALE GENOMIC DNA]</scope>
    <source>
        <strain evidence="2 3">NL03-T5-1</strain>
    </source>
</reference>
<keyword evidence="1" id="KW-0812">Transmembrane</keyword>
<name>A0ABV1KXU4_9BACL</name>
<feature type="transmembrane region" description="Helical" evidence="1">
    <location>
        <begin position="27"/>
        <end position="44"/>
    </location>
</feature>
<organism evidence="2 3">
    <name type="scientific">Cohnella silvisoli</name>
    <dbReference type="NCBI Taxonomy" id="2873699"/>
    <lineage>
        <taxon>Bacteria</taxon>
        <taxon>Bacillati</taxon>
        <taxon>Bacillota</taxon>
        <taxon>Bacilli</taxon>
        <taxon>Bacillales</taxon>
        <taxon>Paenibacillaceae</taxon>
        <taxon>Cohnella</taxon>
    </lineage>
</organism>
<evidence type="ECO:0000313" key="3">
    <source>
        <dbReference type="Proteomes" id="UP001493487"/>
    </source>
</evidence>
<feature type="transmembrane region" description="Helical" evidence="1">
    <location>
        <begin position="56"/>
        <end position="80"/>
    </location>
</feature>
<protein>
    <recommendedName>
        <fullName evidence="4">Permease</fullName>
    </recommendedName>
</protein>
<proteinExistence type="predicted"/>
<keyword evidence="1" id="KW-0472">Membrane</keyword>
<gene>
    <name evidence="2" type="ORF">QJS35_21335</name>
</gene>
<evidence type="ECO:0000313" key="2">
    <source>
        <dbReference type="EMBL" id="MEQ4484935.1"/>
    </source>
</evidence>
<sequence length="89" mass="10232">MQGPGYVFIWIFLLIIPIIALWKRRWWALALYVLGCIIFLVEVMKGNGGWDDLADFATLVVIVIPIYIVATIVWVVGIIIDRKKKRSTK</sequence>
<accession>A0ABV1KXU4</accession>
<keyword evidence="1" id="KW-1133">Transmembrane helix</keyword>
<dbReference type="RefSeq" id="WP_232184859.1">
    <property type="nucleotide sequence ID" value="NZ_JAIOAP010000003.1"/>
</dbReference>